<dbReference type="EMBL" id="MEWG01000046">
    <property type="protein sequence ID" value="OGC76305.1"/>
    <property type="molecule type" value="Genomic_DNA"/>
</dbReference>
<protein>
    <recommendedName>
        <fullName evidence="6">Phage tail protein</fullName>
    </recommendedName>
</protein>
<proteinExistence type="inferred from homology"/>
<reference evidence="4 5" key="1">
    <citation type="journal article" date="2016" name="Nat. Commun.">
        <title>Thousands of microbial genomes shed light on interconnected biogeochemical processes in an aquifer system.</title>
        <authorList>
            <person name="Anantharaman K."/>
            <person name="Brown C.T."/>
            <person name="Hug L.A."/>
            <person name="Sharon I."/>
            <person name="Castelle C.J."/>
            <person name="Probst A.J."/>
            <person name="Thomas B.C."/>
            <person name="Singh A."/>
            <person name="Wilkins M.J."/>
            <person name="Karaoz U."/>
            <person name="Brodie E.L."/>
            <person name="Williams K.H."/>
            <person name="Hubbard S.S."/>
            <person name="Banfield J.F."/>
        </authorList>
    </citation>
    <scope>NUCLEOTIDE SEQUENCE [LARGE SCALE GENOMIC DNA]</scope>
</reference>
<evidence type="ECO:0000313" key="4">
    <source>
        <dbReference type="EMBL" id="OGC76305.1"/>
    </source>
</evidence>
<accession>A0A1F4X3S5</accession>
<dbReference type="Proteomes" id="UP000176815">
    <property type="component" value="Unassembled WGS sequence"/>
</dbReference>
<comment type="caution">
    <text evidence="4">The sequence shown here is derived from an EMBL/GenBank/DDBJ whole genome shotgun (WGS) entry which is preliminary data.</text>
</comment>
<gene>
    <name evidence="4" type="ORF">A2619_05820</name>
</gene>
<evidence type="ECO:0000313" key="5">
    <source>
        <dbReference type="Proteomes" id="UP000176815"/>
    </source>
</evidence>
<evidence type="ECO:0000259" key="3">
    <source>
        <dbReference type="Pfam" id="PF17482"/>
    </source>
</evidence>
<organism evidence="4 5">
    <name type="scientific">candidate division WWE3 bacterium RIFOXYD1_FULL_39_9</name>
    <dbReference type="NCBI Taxonomy" id="1802649"/>
    <lineage>
        <taxon>Bacteria</taxon>
        <taxon>Katanobacteria</taxon>
    </lineage>
</organism>
<dbReference type="Pfam" id="PF04984">
    <property type="entry name" value="Phage_sheath_1"/>
    <property type="match status" value="1"/>
</dbReference>
<dbReference type="InterPro" id="IPR007067">
    <property type="entry name" value="Tail_sheath"/>
</dbReference>
<feature type="domain" description="Tail sheath protein C-terminal" evidence="3">
    <location>
        <begin position="386"/>
        <end position="499"/>
    </location>
</feature>
<comment type="similarity">
    <text evidence="1">Belongs to the myoviridae tail sheath protein family.</text>
</comment>
<evidence type="ECO:0000259" key="2">
    <source>
        <dbReference type="Pfam" id="PF04984"/>
    </source>
</evidence>
<sequence>MTISFNNIPDAVRTPNVYTEIDNSRALGNRLVQNPHKALIVAQRTTEGSVEPLVLTAITNNNLADGYFGPGSQLARMCAVFKSNNPNTELWAVALSDEAAGIKASCVIRTSVALSATGGSCSGGGTYFLLVNGVKCYTAMTSGWSTADANSAIIAKINADSTLPVVASTIATSAVCITAVNKGEAGNYIDVRANYYMGQSDPACFVDSAQITAMAGGTTNSDLGDAWAVIDNERFNYIIQPYVDAANLTEIETELEDRFGPMINLQGHGFAALRGTAASCTTLGNTRNSPHNTIMGCYDSPTDPAEWAASLGAVAAWNLNNDPARPLQFLKLKGVLAPPVANRFTRSERDTLLYDGIATYYVDPGGYVLIERCITTYQLNAVGIADPSYLDIQTLATLGEIRDQFLIRMTNRFIIPRYKLADDGYPVQPGAYIVTPATVRQECISLFTALRDDGLVENLDDFIENLIVERNQTDVNRVDVLLPPDLVNQFRVLASTIRFIL</sequence>
<feature type="domain" description="Tail sheath protein subtilisin-like" evidence="2">
    <location>
        <begin position="216"/>
        <end position="376"/>
    </location>
</feature>
<dbReference type="AlphaFoldDB" id="A0A1F4X3S5"/>
<evidence type="ECO:0008006" key="6">
    <source>
        <dbReference type="Google" id="ProtNLM"/>
    </source>
</evidence>
<dbReference type="InterPro" id="IPR020287">
    <property type="entry name" value="Tail_sheath_C"/>
</dbReference>
<dbReference type="PIRSF" id="PIRSF007349">
    <property type="entry name" value="Tsp_L"/>
    <property type="match status" value="1"/>
</dbReference>
<dbReference type="InterPro" id="IPR035089">
    <property type="entry name" value="Phage_sheath_subtilisin"/>
</dbReference>
<dbReference type="Pfam" id="PF17482">
    <property type="entry name" value="Phage_sheath_1C"/>
    <property type="match status" value="1"/>
</dbReference>
<name>A0A1F4X3S5_UNCKA</name>
<evidence type="ECO:0000256" key="1">
    <source>
        <dbReference type="ARBA" id="ARBA00008005"/>
    </source>
</evidence>